<keyword evidence="11" id="KW-1185">Reference proteome</keyword>
<dbReference type="SUPFAM" id="SSF117856">
    <property type="entry name" value="AF0104/ALDC/Ptd012-like"/>
    <property type="match status" value="1"/>
</dbReference>
<comment type="pathway">
    <text evidence="2 9">Polyol metabolism; (R,R)-butane-2,3-diol biosynthesis; (R,R)-butane-2,3-diol from pyruvate: step 2/3.</text>
</comment>
<keyword evidence="8 9" id="KW-0456">Lyase</keyword>
<organism evidence="10 11">
    <name type="scientific">Acidipropionibacterium jensenii</name>
    <dbReference type="NCBI Taxonomy" id="1749"/>
    <lineage>
        <taxon>Bacteria</taxon>
        <taxon>Bacillati</taxon>
        <taxon>Actinomycetota</taxon>
        <taxon>Actinomycetes</taxon>
        <taxon>Propionibacteriales</taxon>
        <taxon>Propionibacteriaceae</taxon>
        <taxon>Acidipropionibacterium</taxon>
    </lineage>
</organism>
<evidence type="ECO:0000256" key="6">
    <source>
        <dbReference type="ARBA" id="ARBA00022793"/>
    </source>
</evidence>
<evidence type="ECO:0000256" key="4">
    <source>
        <dbReference type="ARBA" id="ARBA00013204"/>
    </source>
</evidence>
<dbReference type="EMBL" id="LR134473">
    <property type="protein sequence ID" value="VEI04536.1"/>
    <property type="molecule type" value="Genomic_DNA"/>
</dbReference>
<comment type="similarity">
    <text evidence="3 9">Belongs to the alpha-acetolactate decarboxylase family.</text>
</comment>
<dbReference type="CDD" id="cd17299">
    <property type="entry name" value="acetolactate_decarboxylase"/>
    <property type="match status" value="1"/>
</dbReference>
<keyword evidence="7 9" id="KW-0005">Acetoin biosynthesis</keyword>
<dbReference type="AlphaFoldDB" id="A0A3S4UT26"/>
<evidence type="ECO:0000256" key="3">
    <source>
        <dbReference type="ARBA" id="ARBA00007106"/>
    </source>
</evidence>
<keyword evidence="6 9" id="KW-0210">Decarboxylase</keyword>
<protein>
    <recommendedName>
        <fullName evidence="5 9">Alpha-acetolactate decarboxylase</fullName>
        <ecNumber evidence="4 9">4.1.1.5</ecNumber>
    </recommendedName>
</protein>
<evidence type="ECO:0000256" key="8">
    <source>
        <dbReference type="ARBA" id="ARBA00023239"/>
    </source>
</evidence>
<dbReference type="GO" id="GO:0047605">
    <property type="term" value="F:acetolactate decarboxylase activity"/>
    <property type="evidence" value="ECO:0007669"/>
    <property type="project" value="UniProtKB-UniRule"/>
</dbReference>
<sequence length="245" mass="26995">MLKLESVNRHEFFQTSLISSLMDGVYEDEMSIAELLSHGSFGLGTFNGLDGEMVILDGRCFQLRGDGTTRPALMSQHTPYATVTNFVPSHRLEINQTLHRSDLSRLIDGLLPSANYMYALRICGHVGWVTTRTVVQQAKPYRPMVEATDGEEVVRAEDLDGVFVGFRTPVYQGGISVPGCHVHFIDDTRTLGGHVVDFEISNGSVEVCVGTDLRLRLPVTTEFEHADLAPADLAAQMAKTEHSTI</sequence>
<evidence type="ECO:0000256" key="5">
    <source>
        <dbReference type="ARBA" id="ARBA00020164"/>
    </source>
</evidence>
<evidence type="ECO:0000256" key="7">
    <source>
        <dbReference type="ARBA" id="ARBA00023061"/>
    </source>
</evidence>
<evidence type="ECO:0000256" key="1">
    <source>
        <dbReference type="ARBA" id="ARBA00001784"/>
    </source>
</evidence>
<accession>A0A3S4UT26</accession>
<evidence type="ECO:0000313" key="11">
    <source>
        <dbReference type="Proteomes" id="UP000277858"/>
    </source>
</evidence>
<reference evidence="10 11" key="1">
    <citation type="submission" date="2018-12" db="EMBL/GenBank/DDBJ databases">
        <authorList>
            <consortium name="Pathogen Informatics"/>
        </authorList>
    </citation>
    <scope>NUCLEOTIDE SEQUENCE [LARGE SCALE GENOMIC DNA]</scope>
    <source>
        <strain evidence="10 11">NCTC13652</strain>
    </source>
</reference>
<gene>
    <name evidence="10" type="primary">aldB</name>
    <name evidence="10" type="ORF">NCTC13652_02768</name>
</gene>
<proteinExistence type="inferred from homology"/>
<dbReference type="Gene3D" id="3.30.1330.80">
    <property type="entry name" value="Hypothetical protein, similar to alpha- acetolactate decarboxylase, domain 2"/>
    <property type="match status" value="2"/>
</dbReference>
<dbReference type="PIRSF" id="PIRSF001332">
    <property type="entry name" value="Acetolac_decarb"/>
    <property type="match status" value="1"/>
</dbReference>
<dbReference type="NCBIfam" id="TIGR01252">
    <property type="entry name" value="acetolac_decarb"/>
    <property type="match status" value="1"/>
</dbReference>
<dbReference type="STRING" id="1122997.GCA_000425285_01648"/>
<dbReference type="EC" id="4.1.1.5" evidence="4 9"/>
<comment type="catalytic activity">
    <reaction evidence="1 9">
        <text>(2S)-2-acetolactate + H(+) = (R)-acetoin + CO2</text>
        <dbReference type="Rhea" id="RHEA:21580"/>
        <dbReference type="ChEBI" id="CHEBI:15378"/>
        <dbReference type="ChEBI" id="CHEBI:15686"/>
        <dbReference type="ChEBI" id="CHEBI:16526"/>
        <dbReference type="ChEBI" id="CHEBI:58476"/>
        <dbReference type="EC" id="4.1.1.5"/>
    </reaction>
</comment>
<dbReference type="UniPathway" id="UPA00626">
    <property type="reaction ID" value="UER00678"/>
</dbReference>
<evidence type="ECO:0000256" key="2">
    <source>
        <dbReference type="ARBA" id="ARBA00005170"/>
    </source>
</evidence>
<dbReference type="PANTHER" id="PTHR35524">
    <property type="entry name" value="ALPHA-ACETOLACTATE DECARBOXYLASE"/>
    <property type="match status" value="1"/>
</dbReference>
<evidence type="ECO:0000256" key="9">
    <source>
        <dbReference type="PIRNR" id="PIRNR001332"/>
    </source>
</evidence>
<dbReference type="PANTHER" id="PTHR35524:SF1">
    <property type="entry name" value="ALPHA-ACETOLACTATE DECARBOXYLASE"/>
    <property type="match status" value="1"/>
</dbReference>
<name>A0A3S4UT26_9ACTN</name>
<dbReference type="Proteomes" id="UP000277858">
    <property type="component" value="Chromosome"/>
</dbReference>
<dbReference type="Pfam" id="PF03306">
    <property type="entry name" value="AAL_decarboxy"/>
    <property type="match status" value="1"/>
</dbReference>
<evidence type="ECO:0000313" key="10">
    <source>
        <dbReference type="EMBL" id="VEI04536.1"/>
    </source>
</evidence>
<dbReference type="GO" id="GO:0045151">
    <property type="term" value="P:acetoin biosynthetic process"/>
    <property type="evidence" value="ECO:0007669"/>
    <property type="project" value="UniProtKB-UniRule"/>
</dbReference>
<dbReference type="InterPro" id="IPR005128">
    <property type="entry name" value="Acetolactate_a_deCO2ase"/>
</dbReference>